<dbReference type="InterPro" id="IPR050268">
    <property type="entry name" value="NADH-dep_flavin_reductase"/>
</dbReference>
<dbReference type="InterPro" id="IPR002563">
    <property type="entry name" value="Flavin_Rdtase-like_dom"/>
</dbReference>
<evidence type="ECO:0000259" key="2">
    <source>
        <dbReference type="SMART" id="SM00903"/>
    </source>
</evidence>
<name>A0ABV1K5N9_9PSEU</name>
<evidence type="ECO:0000313" key="4">
    <source>
        <dbReference type="Proteomes" id="UP001494902"/>
    </source>
</evidence>
<dbReference type="GO" id="GO:0016491">
    <property type="term" value="F:oxidoreductase activity"/>
    <property type="evidence" value="ECO:0007669"/>
    <property type="project" value="UniProtKB-KW"/>
</dbReference>
<dbReference type="Proteomes" id="UP001494902">
    <property type="component" value="Unassembled WGS sequence"/>
</dbReference>
<organism evidence="3 4">
    <name type="scientific">Pseudonocardia nematodicida</name>
    <dbReference type="NCBI Taxonomy" id="1206997"/>
    <lineage>
        <taxon>Bacteria</taxon>
        <taxon>Bacillati</taxon>
        <taxon>Actinomycetota</taxon>
        <taxon>Actinomycetes</taxon>
        <taxon>Pseudonocardiales</taxon>
        <taxon>Pseudonocardiaceae</taxon>
        <taxon>Pseudonocardia</taxon>
    </lineage>
</organism>
<dbReference type="EMBL" id="JBEDNQ010000002">
    <property type="protein sequence ID" value="MEQ3549781.1"/>
    <property type="molecule type" value="Genomic_DNA"/>
</dbReference>
<sequence>MTAPTGPVEDTFVEVMGGVCTPVAVVTAFDGDRPHGTTVSAFASLSRQPPMVMVALDERSDLLHIVRRTRLVGINVLASVHAGLATRFAGKGAEKFSGVDWERCHGLPRLAGTSGWLACDVVDLVLGGDHTIVLGRVVGAGSRPAEPLVYHRRSFGTHRALDAGGVTAD</sequence>
<dbReference type="Pfam" id="PF01613">
    <property type="entry name" value="Flavin_Reduct"/>
    <property type="match status" value="1"/>
</dbReference>
<dbReference type="EC" id="1.-.-.-" evidence="3"/>
<dbReference type="SMART" id="SM00903">
    <property type="entry name" value="Flavin_Reduct"/>
    <property type="match status" value="1"/>
</dbReference>
<dbReference type="SUPFAM" id="SSF50475">
    <property type="entry name" value="FMN-binding split barrel"/>
    <property type="match status" value="1"/>
</dbReference>
<keyword evidence="4" id="KW-1185">Reference proteome</keyword>
<dbReference type="Gene3D" id="2.30.110.10">
    <property type="entry name" value="Electron Transport, Fmn-binding Protein, Chain A"/>
    <property type="match status" value="1"/>
</dbReference>
<feature type="domain" description="Flavin reductase like" evidence="2">
    <location>
        <begin position="16"/>
        <end position="157"/>
    </location>
</feature>
<comment type="caution">
    <text evidence="3">The sequence shown here is derived from an EMBL/GenBank/DDBJ whole genome shotgun (WGS) entry which is preliminary data.</text>
</comment>
<dbReference type="PANTHER" id="PTHR30466">
    <property type="entry name" value="FLAVIN REDUCTASE"/>
    <property type="match status" value="1"/>
</dbReference>
<evidence type="ECO:0000256" key="1">
    <source>
        <dbReference type="ARBA" id="ARBA00023002"/>
    </source>
</evidence>
<evidence type="ECO:0000313" key="3">
    <source>
        <dbReference type="EMBL" id="MEQ3549781.1"/>
    </source>
</evidence>
<protein>
    <submittedName>
        <fullName evidence="3">Flavin reductase family protein</fullName>
        <ecNumber evidence="3">1.-.-.-</ecNumber>
    </submittedName>
</protein>
<accession>A0ABV1K5N9</accession>
<reference evidence="3 4" key="1">
    <citation type="submission" date="2024-03" db="EMBL/GenBank/DDBJ databases">
        <title>Draft genome sequence of Pseudonocardia nematodicida JCM 31783.</title>
        <authorList>
            <person name="Butdee W."/>
            <person name="Duangmal K."/>
        </authorList>
    </citation>
    <scope>NUCLEOTIDE SEQUENCE [LARGE SCALE GENOMIC DNA]</scope>
    <source>
        <strain evidence="3 4">JCM 31783</strain>
    </source>
</reference>
<gene>
    <name evidence="3" type="ORF">WIS52_04805</name>
</gene>
<dbReference type="PANTHER" id="PTHR30466:SF1">
    <property type="entry name" value="FMN REDUCTASE (NADH) RUTF"/>
    <property type="match status" value="1"/>
</dbReference>
<proteinExistence type="predicted"/>
<keyword evidence="1 3" id="KW-0560">Oxidoreductase</keyword>
<dbReference type="InterPro" id="IPR012349">
    <property type="entry name" value="Split_barrel_FMN-bd"/>
</dbReference>
<dbReference type="RefSeq" id="WP_349296877.1">
    <property type="nucleotide sequence ID" value="NZ_JBEDNQ010000002.1"/>
</dbReference>